<name>A0A3P6RPW8_CYLGO</name>
<dbReference type="AlphaFoldDB" id="A0A3P6RPW8"/>
<evidence type="ECO:0000256" key="1">
    <source>
        <dbReference type="SAM" id="SignalP"/>
    </source>
</evidence>
<keyword evidence="3" id="KW-1185">Reference proteome</keyword>
<sequence length="111" mass="12443">MLIFPLLCILAAVSANSECIWAVGRLVCNKEQKRVLNAVVEVWDKDGPQSIRAVDALDPDDKAGLTVVDAEDGMFKVEGMISEQIIVIWHGYSKAVYRQNFVFRFSDPSRQ</sequence>
<protein>
    <recommendedName>
        <fullName evidence="4">Transthyretin/hydroxyisourate hydrolase domain-containing protein</fullName>
    </recommendedName>
</protein>
<organism evidence="2 3">
    <name type="scientific">Cylicostephanus goldi</name>
    <name type="common">Nematode worm</name>
    <dbReference type="NCBI Taxonomy" id="71465"/>
    <lineage>
        <taxon>Eukaryota</taxon>
        <taxon>Metazoa</taxon>
        <taxon>Ecdysozoa</taxon>
        <taxon>Nematoda</taxon>
        <taxon>Chromadorea</taxon>
        <taxon>Rhabditida</taxon>
        <taxon>Rhabditina</taxon>
        <taxon>Rhabditomorpha</taxon>
        <taxon>Strongyloidea</taxon>
        <taxon>Strongylidae</taxon>
        <taxon>Cylicostephanus</taxon>
    </lineage>
</organism>
<dbReference type="Gene3D" id="2.60.40.3330">
    <property type="match status" value="1"/>
</dbReference>
<evidence type="ECO:0000313" key="3">
    <source>
        <dbReference type="Proteomes" id="UP000271889"/>
    </source>
</evidence>
<dbReference type="EMBL" id="UYRV01019061">
    <property type="protein sequence ID" value="VDK65532.1"/>
    <property type="molecule type" value="Genomic_DNA"/>
</dbReference>
<gene>
    <name evidence="2" type="ORF">CGOC_LOCUS6039</name>
</gene>
<dbReference type="OrthoDB" id="5781683at2759"/>
<reference evidence="2 3" key="1">
    <citation type="submission" date="2018-11" db="EMBL/GenBank/DDBJ databases">
        <authorList>
            <consortium name="Pathogen Informatics"/>
        </authorList>
    </citation>
    <scope>NUCLEOTIDE SEQUENCE [LARGE SCALE GENOMIC DNA]</scope>
</reference>
<evidence type="ECO:0008006" key="4">
    <source>
        <dbReference type="Google" id="ProtNLM"/>
    </source>
</evidence>
<feature type="chain" id="PRO_5018158059" description="Transthyretin/hydroxyisourate hydrolase domain-containing protein" evidence="1">
    <location>
        <begin position="16"/>
        <end position="111"/>
    </location>
</feature>
<feature type="signal peptide" evidence="1">
    <location>
        <begin position="1"/>
        <end position="15"/>
    </location>
</feature>
<evidence type="ECO:0000313" key="2">
    <source>
        <dbReference type="EMBL" id="VDK65532.1"/>
    </source>
</evidence>
<dbReference type="InterPro" id="IPR038479">
    <property type="entry name" value="Transthyretin-like_sf"/>
</dbReference>
<proteinExistence type="predicted"/>
<dbReference type="Proteomes" id="UP000271889">
    <property type="component" value="Unassembled WGS sequence"/>
</dbReference>
<accession>A0A3P6RPW8</accession>
<keyword evidence="1" id="KW-0732">Signal</keyword>